<comment type="caution">
    <text evidence="9">The sequence shown here is derived from an EMBL/GenBank/DDBJ whole genome shotgun (WGS) entry which is preliminary data.</text>
</comment>
<organism evidence="9 10">
    <name type="scientific">Burkholderia gladioli</name>
    <name type="common">Pseudomonas marginata</name>
    <name type="synonym">Phytomonas marginata</name>
    <dbReference type="NCBI Taxonomy" id="28095"/>
    <lineage>
        <taxon>Bacteria</taxon>
        <taxon>Pseudomonadati</taxon>
        <taxon>Pseudomonadota</taxon>
        <taxon>Betaproteobacteria</taxon>
        <taxon>Burkholderiales</taxon>
        <taxon>Burkholderiaceae</taxon>
        <taxon>Burkholderia</taxon>
    </lineage>
</organism>
<dbReference type="GO" id="GO:0030313">
    <property type="term" value="C:cell envelope"/>
    <property type="evidence" value="ECO:0007669"/>
    <property type="project" value="UniProtKB-SubCell"/>
</dbReference>
<keyword evidence="9" id="KW-0575">Peroxidase</keyword>
<evidence type="ECO:0000256" key="2">
    <source>
        <dbReference type="ARBA" id="ARBA00022617"/>
    </source>
</evidence>
<evidence type="ECO:0000259" key="8">
    <source>
        <dbReference type="PROSITE" id="PS51007"/>
    </source>
</evidence>
<name>A0A2A7SF69_BURGA</name>
<keyword evidence="6 7" id="KW-0408">Iron</keyword>
<keyword evidence="3 7" id="KW-0479">Metal-binding</keyword>
<evidence type="ECO:0000256" key="1">
    <source>
        <dbReference type="ARBA" id="ARBA00004196"/>
    </source>
</evidence>
<dbReference type="Proteomes" id="UP000220629">
    <property type="component" value="Unassembled WGS sequence"/>
</dbReference>
<protein>
    <submittedName>
        <fullName evidence="9">Cytochrome-c peroxidase</fullName>
    </submittedName>
</protein>
<dbReference type="EMBL" id="PDDY01000001">
    <property type="protein sequence ID" value="PEH41910.1"/>
    <property type="molecule type" value="Genomic_DNA"/>
</dbReference>
<evidence type="ECO:0000256" key="3">
    <source>
        <dbReference type="ARBA" id="ARBA00022723"/>
    </source>
</evidence>
<keyword evidence="5" id="KW-0560">Oxidoreductase</keyword>
<sequence length="457" mass="49159">MGKASTWAVRARQAVDGVVMAAAAIGLLGSIAMRSADAVQFPQVADAGQGGASAPKAGAKARRAAPPPFKFNVWVRYPAVPAHLSPAAELGKQLFFDPSLSASGRMSCASCHSPEHAYGPPNGLAVQLGGPDMKHPGARSVPSLRYLTFTPMFSRHFYTPASEDVEDEGPTGGFMRDGAAASLHAQAGLPLLNPDEMANRDPAAVVEALRRGANAERFRAVYGAQVFSQPQQAFQDIGLALEAFQTEDPSFHPYTSKFDAVMSGHANFTSAELHGLSLFNDPAKGNCAKCHLDTPGPGGRPAQFADFSFAALGVPRNAEIPANRDPNHYDLGLCGRPELAKETSFCGMFKSPTLRNSASRSVFFHNGRYHTLEDVMRFYVQRDTNPEKWYPRKADGKVDKYDDLPVKYRENADVADAPFDRKLGGKPALSEAEIRDVIAFLKTLDDGYSERAGGVGR</sequence>
<keyword evidence="2 7" id="KW-0349">Heme</keyword>
<evidence type="ECO:0000256" key="4">
    <source>
        <dbReference type="ARBA" id="ARBA00022729"/>
    </source>
</evidence>
<dbReference type="GO" id="GO:0004130">
    <property type="term" value="F:cytochrome-c peroxidase activity"/>
    <property type="evidence" value="ECO:0007669"/>
    <property type="project" value="TreeGrafter"/>
</dbReference>
<evidence type="ECO:0000313" key="9">
    <source>
        <dbReference type="EMBL" id="PEH41910.1"/>
    </source>
</evidence>
<reference evidence="10" key="1">
    <citation type="submission" date="2017-09" db="EMBL/GenBank/DDBJ databases">
        <title>FDA dAtabase for Regulatory Grade micrObial Sequences (FDA-ARGOS): Supporting development and validation of Infectious Disease Dx tests.</title>
        <authorList>
            <person name="Minogue T."/>
            <person name="Wolcott M."/>
            <person name="Wasieloski L."/>
            <person name="Aguilar W."/>
            <person name="Moore D."/>
            <person name="Tallon L."/>
            <person name="Sadzewicz L."/>
            <person name="Ott S."/>
            <person name="Zhao X."/>
            <person name="Nagaraj S."/>
            <person name="Vavikolanu K."/>
            <person name="Aluvathingal J."/>
            <person name="Nadendla S."/>
            <person name="Sichtig H."/>
        </authorList>
    </citation>
    <scope>NUCLEOTIDE SEQUENCE [LARGE SCALE GENOMIC DNA]</scope>
    <source>
        <strain evidence="10">FDAARGOS_390</strain>
    </source>
</reference>
<dbReference type="GO" id="GO:0046872">
    <property type="term" value="F:metal ion binding"/>
    <property type="evidence" value="ECO:0007669"/>
    <property type="project" value="UniProtKB-KW"/>
</dbReference>
<feature type="domain" description="Cytochrome c" evidence="8">
    <location>
        <begin position="270"/>
        <end position="445"/>
    </location>
</feature>
<dbReference type="AlphaFoldDB" id="A0A2A7SF69"/>
<accession>A0A2A7SF69</accession>
<feature type="domain" description="Cytochrome c" evidence="8">
    <location>
        <begin position="86"/>
        <end position="213"/>
    </location>
</feature>
<dbReference type="GO" id="GO:0009055">
    <property type="term" value="F:electron transfer activity"/>
    <property type="evidence" value="ECO:0007669"/>
    <property type="project" value="InterPro"/>
</dbReference>
<gene>
    <name evidence="9" type="ORF">CRM94_06975</name>
</gene>
<dbReference type="Gene3D" id="1.10.760.10">
    <property type="entry name" value="Cytochrome c-like domain"/>
    <property type="match status" value="2"/>
</dbReference>
<dbReference type="InterPro" id="IPR036909">
    <property type="entry name" value="Cyt_c-like_dom_sf"/>
</dbReference>
<evidence type="ECO:0000256" key="5">
    <source>
        <dbReference type="ARBA" id="ARBA00023002"/>
    </source>
</evidence>
<proteinExistence type="predicted"/>
<dbReference type="PANTHER" id="PTHR30600:SF10">
    <property type="entry name" value="BLL6722 PROTEIN"/>
    <property type="match status" value="1"/>
</dbReference>
<dbReference type="InterPro" id="IPR051395">
    <property type="entry name" value="Cytochrome_c_Peroxidase/MauG"/>
</dbReference>
<dbReference type="GO" id="GO:0020037">
    <property type="term" value="F:heme binding"/>
    <property type="evidence" value="ECO:0007669"/>
    <property type="project" value="InterPro"/>
</dbReference>
<evidence type="ECO:0000256" key="7">
    <source>
        <dbReference type="PROSITE-ProRule" id="PRU00433"/>
    </source>
</evidence>
<evidence type="ECO:0000313" key="10">
    <source>
        <dbReference type="Proteomes" id="UP000220629"/>
    </source>
</evidence>
<evidence type="ECO:0000256" key="6">
    <source>
        <dbReference type="ARBA" id="ARBA00023004"/>
    </source>
</evidence>
<dbReference type="PROSITE" id="PS51007">
    <property type="entry name" value="CYTC"/>
    <property type="match status" value="2"/>
</dbReference>
<dbReference type="InterPro" id="IPR009056">
    <property type="entry name" value="Cyt_c-like_dom"/>
</dbReference>
<dbReference type="SUPFAM" id="SSF46626">
    <property type="entry name" value="Cytochrome c"/>
    <property type="match status" value="2"/>
</dbReference>
<dbReference type="Pfam" id="PF03150">
    <property type="entry name" value="CCP_MauG"/>
    <property type="match status" value="1"/>
</dbReference>
<keyword evidence="4" id="KW-0732">Signal</keyword>
<dbReference type="PANTHER" id="PTHR30600">
    <property type="entry name" value="CYTOCHROME C PEROXIDASE-RELATED"/>
    <property type="match status" value="1"/>
</dbReference>
<dbReference type="InterPro" id="IPR004852">
    <property type="entry name" value="Di-haem_cyt_c_peroxidsae"/>
</dbReference>
<comment type="subcellular location">
    <subcellularLocation>
        <location evidence="1">Cell envelope</location>
    </subcellularLocation>
</comment>